<dbReference type="EMBL" id="CP047593">
    <property type="protein sequence ID" value="QHI69268.1"/>
    <property type="molecule type" value="Genomic_DNA"/>
</dbReference>
<sequence length="612" mass="67614">MSSAEKTPLDLPPLDIERAIKHGKDAFSGGNLEEAKTYFEAVLYDDPQNSTAIRWLRRIAGQQTAREKQSYITTRTRMLETVQEAWNTPKAKGKIIGCPTSSGKPTAEDLRQQELRRKLESIQIPSIAFQNADIQQVVLELAALCRELDDEGKGVNLVVFGTSKTLLPPVTFSSTDLSVQETLDVITQMSGMKYEIGSNMVILTPVNYEPPQQMVSAEFDVMPTVGAKMVLMTGGDAAPSGLLDVRSFFSSAPFPQGSSAQFNPEFNILLVHNASKYMPEIEALLKRYNQKALEERARQVEIETKFIEIAQGTLDELGFEWTVGENGSYLNEDTITIPGGQKLFTDTLRTGGEAFNANTGSALADSLTASAGELLVQKIKGDIPFDLLIRALERQQGSDLLSAPKILTKSGETATIHIGEIRSFPTAYDVIIERYAQPSLLPLDYEQYQTGVLLEVTPEVDVENGTIDLELAPEIRELTGFDEQHVGTIWPEYGDESLDMDASSEGSELLSFLTTREESRTENADRLIAYQPIFKTRKVETSVTIEDGSTIAMGGLIKEQMESFKDSVPILGKIPLLGRLFRSEGERSVKRNLLIFVTANQVNSSGYRKNLE</sequence>
<dbReference type="PANTHER" id="PTHR30604">
    <property type="entry name" value="PROTEIN TRANSPORT PROTEIN HOFQ"/>
    <property type="match status" value="1"/>
</dbReference>
<dbReference type="Proteomes" id="UP000464954">
    <property type="component" value="Chromosome"/>
</dbReference>
<dbReference type="RefSeq" id="WP_160628437.1">
    <property type="nucleotide sequence ID" value="NZ_CP047593.1"/>
</dbReference>
<protein>
    <recommendedName>
        <fullName evidence="2">Type II/III secretion system secretin-like domain-containing protein</fullName>
    </recommendedName>
</protein>
<dbReference type="InterPro" id="IPR001775">
    <property type="entry name" value="GspD/PilQ"/>
</dbReference>
<evidence type="ECO:0000313" key="4">
    <source>
        <dbReference type="Proteomes" id="UP000464954"/>
    </source>
</evidence>
<organism evidence="3 4">
    <name type="scientific">Tichowtungia aerotolerans</name>
    <dbReference type="NCBI Taxonomy" id="2697043"/>
    <lineage>
        <taxon>Bacteria</taxon>
        <taxon>Pseudomonadati</taxon>
        <taxon>Kiritimatiellota</taxon>
        <taxon>Tichowtungiia</taxon>
        <taxon>Tichowtungiales</taxon>
        <taxon>Tichowtungiaceae</taxon>
        <taxon>Tichowtungia</taxon>
    </lineage>
</organism>
<accession>A0A6P1MAZ3</accession>
<gene>
    <name evidence="3" type="ORF">GT409_07320</name>
</gene>
<dbReference type="Pfam" id="PF00263">
    <property type="entry name" value="Secretin"/>
    <property type="match status" value="1"/>
</dbReference>
<dbReference type="KEGG" id="taer:GT409_07320"/>
<dbReference type="InterPro" id="IPR004846">
    <property type="entry name" value="T2SS/T3SS_dom"/>
</dbReference>
<evidence type="ECO:0000256" key="1">
    <source>
        <dbReference type="RuleBase" id="RU004003"/>
    </source>
</evidence>
<name>A0A6P1MAZ3_9BACT</name>
<evidence type="ECO:0000313" key="3">
    <source>
        <dbReference type="EMBL" id="QHI69268.1"/>
    </source>
</evidence>
<evidence type="ECO:0000259" key="2">
    <source>
        <dbReference type="Pfam" id="PF00263"/>
    </source>
</evidence>
<comment type="similarity">
    <text evidence="1">Belongs to the bacterial secretin family.</text>
</comment>
<dbReference type="AlphaFoldDB" id="A0A6P1MAZ3"/>
<proteinExistence type="inferred from homology"/>
<keyword evidence="4" id="KW-1185">Reference proteome</keyword>
<reference evidence="3 4" key="1">
    <citation type="submission" date="2020-01" db="EMBL/GenBank/DDBJ databases">
        <title>Ponticoccus aerotolerans gen. nov., sp. nov., an anaerobic bacterium and proposal of Ponticoccusceae fam. nov., Ponticoccusles ord. nov. and Ponticoccuse classis nov. in the phylum Kiritimatiellaeota.</title>
        <authorList>
            <person name="Zhou L.Y."/>
            <person name="Du Z.J."/>
        </authorList>
    </citation>
    <scope>NUCLEOTIDE SEQUENCE [LARGE SCALE GENOMIC DNA]</scope>
    <source>
        <strain evidence="3 4">S-5007</strain>
    </source>
</reference>
<dbReference type="GO" id="GO:0009306">
    <property type="term" value="P:protein secretion"/>
    <property type="evidence" value="ECO:0007669"/>
    <property type="project" value="InterPro"/>
</dbReference>
<feature type="domain" description="Type II/III secretion system secretin-like" evidence="2">
    <location>
        <begin position="391"/>
        <end position="600"/>
    </location>
</feature>
<dbReference type="PRINTS" id="PR00811">
    <property type="entry name" value="BCTERIALGSPD"/>
</dbReference>
<dbReference type="PANTHER" id="PTHR30604:SF1">
    <property type="entry name" value="DNA UTILIZATION PROTEIN HOFQ"/>
    <property type="match status" value="1"/>
</dbReference>
<dbReference type="InterPro" id="IPR051808">
    <property type="entry name" value="Type_IV_pilus_biogenesis"/>
</dbReference>